<dbReference type="AlphaFoldDB" id="A0A7D6BNL1"/>
<sequence length="214" mass="24332">MPDVTAPPGTLTMKEQLDLVIDDIDNTLAGKYVFTLRDLLENPDDYADTAEIGKEIDKLKADIEIYFEKKKDEASDQLNQYKDDALKATRLAEKLEMVVKDKAKGQKKPFVSPVFFVRKEEDDEVIFIDNYDTVYESLIDELAKASMFVVDVSMPIETFKVGRWVFVGPSKNRCIYIFFPVNPLGMFDVAKDQVLLALDGIKIDLEAGVEEEEK</sequence>
<organism evidence="2 3">
    <name type="scientific">Fermentimicrarchaeum limneticum</name>
    <dbReference type="NCBI Taxonomy" id="2795018"/>
    <lineage>
        <taxon>Archaea</taxon>
        <taxon>Candidatus Micrarchaeota</taxon>
        <taxon>Candidatus Fermentimicrarchaeales</taxon>
        <taxon>Candidatus Fermentimicrarchaeaceae</taxon>
        <taxon>Candidatus Fermentimicrarchaeum</taxon>
    </lineage>
</organism>
<evidence type="ECO:0000313" key="2">
    <source>
        <dbReference type="EMBL" id="QLJ52642.1"/>
    </source>
</evidence>
<name>A0A7D6BNL1_FERL1</name>
<feature type="coiled-coil region" evidence="1">
    <location>
        <begin position="71"/>
        <end position="98"/>
    </location>
</feature>
<reference evidence="3" key="1">
    <citation type="submission" date="2020-07" db="EMBL/GenBank/DDBJ databases">
        <title>Metabolic diversity and evolutionary history of the archaeal phylum ###Micrarchaeota### uncovered from a freshwater lake metagenome.</title>
        <authorList>
            <person name="Kadnikov V.V."/>
            <person name="Savvichev A.S."/>
            <person name="Mardanov A.V."/>
            <person name="Beletsky A.V."/>
            <person name="Chupakov A.V."/>
            <person name="Kokryatskaya N.M."/>
            <person name="Pimenov N.V."/>
            <person name="Ravin N.V."/>
        </authorList>
    </citation>
    <scope>NUCLEOTIDE SEQUENCE [LARGE SCALE GENOMIC DNA]</scope>
</reference>
<protein>
    <submittedName>
        <fullName evidence="2">Uncharacterized protein</fullName>
    </submittedName>
</protein>
<evidence type="ECO:0000313" key="3">
    <source>
        <dbReference type="Proteomes" id="UP000510821"/>
    </source>
</evidence>
<evidence type="ECO:0000256" key="1">
    <source>
        <dbReference type="SAM" id="Coils"/>
    </source>
</evidence>
<gene>
    <name evidence="2" type="ORF">Sv326_0467</name>
</gene>
<dbReference type="EMBL" id="CP058998">
    <property type="protein sequence ID" value="QLJ52642.1"/>
    <property type="molecule type" value="Genomic_DNA"/>
</dbReference>
<keyword evidence="1" id="KW-0175">Coiled coil</keyword>
<dbReference type="KEGG" id="flt:Sv326_0467"/>
<proteinExistence type="predicted"/>
<dbReference type="Proteomes" id="UP000510821">
    <property type="component" value="Chromosome"/>
</dbReference>
<accession>A0A7D6BNL1</accession>